<sequence>MINDLKTEVFDKTNYIDRLKREKQTLLDEAEYSEDRLVRENSALKQRLSQLARNSLEQVTNAPRKLASSSIQTLFQEEILLQNDSQTDPCLAGSSDEKQQALMIEIAEITNLNKQMATSIETLDNENRFLSNELEDLKEQLACLHVSHGKPSGVPSLSREQNIFLGNCKQRKKVTESSNENLTKLSEQFKASNDNLEKNLVETKNQLIEEQKSSLQLKTQLHQDILKKEEDIRTLRENESRYLREIAEQKNQNTKLENKNKELLQQTEKIQINQLNQTNQYTPENGCEISNLKATIKNLEDKIKDIDGKRKIERQAYSEDIAKYREDIAKLNQKIESLILTNTNINETAKTLRNNAKNFKNNTTGNKTNQLNSDSNEKIVEADKQIVPMLVNERKRKAQILILTGKNGYNYGKVCKKISENKYDINCQYATSNMNGDILEHHEKLSQRLDMNDFKIIFTHSENARRGKQIKEDVIKLVIESSKNTNLIFIGAPYVPDRPILNGFINKQNQDIQNCVKTRNATYIDINRVIKPFNIDNNDELDYRGKEIVINSNRCISNLTPDLKTT</sequence>
<evidence type="ECO:0000313" key="2">
    <source>
        <dbReference type="EMBL" id="CAG9770083.1"/>
    </source>
</evidence>
<reference evidence="2" key="1">
    <citation type="submission" date="2022-01" db="EMBL/GenBank/DDBJ databases">
        <authorList>
            <person name="King R."/>
        </authorList>
    </citation>
    <scope>NUCLEOTIDE SEQUENCE</scope>
</reference>
<dbReference type="AlphaFoldDB" id="A0A9N9QRD0"/>
<keyword evidence="3" id="KW-1185">Reference proteome</keyword>
<dbReference type="Proteomes" id="UP001152799">
    <property type="component" value="Chromosome 6"/>
</dbReference>
<dbReference type="EMBL" id="OU892282">
    <property type="protein sequence ID" value="CAG9770083.1"/>
    <property type="molecule type" value="Genomic_DNA"/>
</dbReference>
<proteinExistence type="predicted"/>
<keyword evidence="1" id="KW-0175">Coiled coil</keyword>
<name>A0A9N9QRD0_9CUCU</name>
<feature type="coiled-coil region" evidence="1">
    <location>
        <begin position="179"/>
        <end position="362"/>
    </location>
</feature>
<protein>
    <submittedName>
        <fullName evidence="2">Uncharacterized protein</fullName>
    </submittedName>
</protein>
<gene>
    <name evidence="2" type="ORF">CEUTPL_LOCUS10545</name>
</gene>
<accession>A0A9N9QRD0</accession>
<feature type="coiled-coil region" evidence="1">
    <location>
        <begin position="16"/>
        <end position="54"/>
    </location>
</feature>
<organism evidence="2 3">
    <name type="scientific">Ceutorhynchus assimilis</name>
    <name type="common">cabbage seed weevil</name>
    <dbReference type="NCBI Taxonomy" id="467358"/>
    <lineage>
        <taxon>Eukaryota</taxon>
        <taxon>Metazoa</taxon>
        <taxon>Ecdysozoa</taxon>
        <taxon>Arthropoda</taxon>
        <taxon>Hexapoda</taxon>
        <taxon>Insecta</taxon>
        <taxon>Pterygota</taxon>
        <taxon>Neoptera</taxon>
        <taxon>Endopterygota</taxon>
        <taxon>Coleoptera</taxon>
        <taxon>Polyphaga</taxon>
        <taxon>Cucujiformia</taxon>
        <taxon>Curculionidae</taxon>
        <taxon>Ceutorhynchinae</taxon>
        <taxon>Ceutorhynchus</taxon>
    </lineage>
</organism>
<evidence type="ECO:0000256" key="1">
    <source>
        <dbReference type="SAM" id="Coils"/>
    </source>
</evidence>
<evidence type="ECO:0000313" key="3">
    <source>
        <dbReference type="Proteomes" id="UP001152799"/>
    </source>
</evidence>
<feature type="coiled-coil region" evidence="1">
    <location>
        <begin position="113"/>
        <end position="147"/>
    </location>
</feature>